<dbReference type="Proteomes" id="UP000070224">
    <property type="component" value="Unassembled WGS sequence"/>
</dbReference>
<sequence>MREHLYVTEGEEGRESQGRAAVGLKERVALQHPIGVVAEEELLLQYHASDTIGRRGGDVDIVLSDVLVPLGAEDIPLVFMDTDVERHAMLYDRQIKAGEQYVVVLTEFGDGDDEDAVVLACVTAYDAGAAIGALAVGTYVLPLGGLIEVGHESAVELEVTHAKCRFIVVRLRTVKGPIEKAYSCEVVYNSPAKLRISDCFAKSSSSRR</sequence>
<reference evidence="2" key="1">
    <citation type="submission" date="2016-01" db="EMBL/GenBank/DDBJ databases">
        <authorList>
            <person name="Mitreva M."/>
            <person name="Pepin K.H."/>
            <person name="Mihindukulasuriya K.A."/>
            <person name="Fulton R."/>
            <person name="Fronick C."/>
            <person name="O'Laughlin M."/>
            <person name="Miner T."/>
            <person name="Herter B."/>
            <person name="Rosa B.A."/>
            <person name="Cordes M."/>
            <person name="Tomlinson C."/>
            <person name="Wollam A."/>
            <person name="Palsikar V.B."/>
            <person name="Mardis E.R."/>
            <person name="Wilson R.K."/>
        </authorList>
    </citation>
    <scope>NUCLEOTIDE SEQUENCE [LARGE SCALE GENOMIC DNA]</scope>
    <source>
        <strain evidence="2">KA00683</strain>
    </source>
</reference>
<dbReference type="EMBL" id="LSDK01000049">
    <property type="protein sequence ID" value="KXB77113.1"/>
    <property type="molecule type" value="Genomic_DNA"/>
</dbReference>
<name>A0A134BAX4_9PORP</name>
<dbReference type="AlphaFoldDB" id="A0A134BAX4"/>
<organism evidence="1 2">
    <name type="scientific">Porphyromonas somerae</name>
    <dbReference type="NCBI Taxonomy" id="322095"/>
    <lineage>
        <taxon>Bacteria</taxon>
        <taxon>Pseudomonadati</taxon>
        <taxon>Bacteroidota</taxon>
        <taxon>Bacteroidia</taxon>
        <taxon>Bacteroidales</taxon>
        <taxon>Porphyromonadaceae</taxon>
        <taxon>Porphyromonas</taxon>
    </lineage>
</organism>
<gene>
    <name evidence="1" type="ORF">HMPREF3185_00627</name>
</gene>
<protein>
    <submittedName>
        <fullName evidence="1">Uncharacterized protein</fullName>
    </submittedName>
</protein>
<keyword evidence="2" id="KW-1185">Reference proteome</keyword>
<evidence type="ECO:0000313" key="1">
    <source>
        <dbReference type="EMBL" id="KXB77113.1"/>
    </source>
</evidence>
<dbReference type="STRING" id="322095.HMPREF3185_00627"/>
<accession>A0A134BAX4</accession>
<proteinExistence type="predicted"/>
<evidence type="ECO:0000313" key="2">
    <source>
        <dbReference type="Proteomes" id="UP000070224"/>
    </source>
</evidence>
<comment type="caution">
    <text evidence="1">The sequence shown here is derived from an EMBL/GenBank/DDBJ whole genome shotgun (WGS) entry which is preliminary data.</text>
</comment>